<dbReference type="Pfam" id="PF01909">
    <property type="entry name" value="NTP_transf_2"/>
    <property type="match status" value="1"/>
</dbReference>
<dbReference type="SUPFAM" id="SSF81301">
    <property type="entry name" value="Nucleotidyltransferase"/>
    <property type="match status" value="1"/>
</dbReference>
<dbReference type="InterPro" id="IPR011991">
    <property type="entry name" value="ArsR-like_HTH"/>
</dbReference>
<dbReference type="AlphaFoldDB" id="A0A7G9Z082"/>
<dbReference type="InterPro" id="IPR001845">
    <property type="entry name" value="HTH_ArsR_DNA-bd_dom"/>
</dbReference>
<feature type="domain" description="HTH arsR-type" evidence="1">
    <location>
        <begin position="1"/>
        <end position="89"/>
    </location>
</feature>
<dbReference type="Gene3D" id="3.30.460.10">
    <property type="entry name" value="Beta Polymerase, domain 2"/>
    <property type="match status" value="1"/>
</dbReference>
<dbReference type="GO" id="GO:0016779">
    <property type="term" value="F:nucleotidyltransferase activity"/>
    <property type="evidence" value="ECO:0007669"/>
    <property type="project" value="InterPro"/>
</dbReference>
<dbReference type="EMBL" id="MT631548">
    <property type="protein sequence ID" value="QNO53666.1"/>
    <property type="molecule type" value="Genomic_DNA"/>
</dbReference>
<evidence type="ECO:0000313" key="2">
    <source>
        <dbReference type="EMBL" id="QNO53666.1"/>
    </source>
</evidence>
<evidence type="ECO:0000259" key="1">
    <source>
        <dbReference type="PROSITE" id="PS50987"/>
    </source>
</evidence>
<reference evidence="2" key="1">
    <citation type="submission" date="2020-06" db="EMBL/GenBank/DDBJ databases">
        <title>Unique genomic features of the anaerobic methanotrophic archaea.</title>
        <authorList>
            <person name="Chadwick G.L."/>
            <person name="Skennerton C.T."/>
            <person name="Laso-Perez R."/>
            <person name="Leu A.O."/>
            <person name="Speth D.R."/>
            <person name="Yu H."/>
            <person name="Morgan-Lang C."/>
            <person name="Hatzenpichler R."/>
            <person name="Goudeau D."/>
            <person name="Malmstrom R."/>
            <person name="Brazelton W.J."/>
            <person name="Woyke T."/>
            <person name="Hallam S.J."/>
            <person name="Tyson G.W."/>
            <person name="Wegener G."/>
            <person name="Boetius A."/>
            <person name="Orphan V."/>
        </authorList>
    </citation>
    <scope>NUCLEOTIDE SEQUENCE</scope>
</reference>
<dbReference type="GO" id="GO:0003700">
    <property type="term" value="F:DNA-binding transcription factor activity"/>
    <property type="evidence" value="ECO:0007669"/>
    <property type="project" value="InterPro"/>
</dbReference>
<gene>
    <name evidence="2" type="ORF">DJFKIEJF_00030</name>
</gene>
<sequence>MLQKLFTSKTRVKLLTLFMMNPGREMYVREIARNTEENINAIRRELANLEGIGLLKSQRRGNSRYYGVNKKMPIYNELASIILKTEGVAKELQDSLSEIGVEAAFIYGSFASGKAGIDSDIDVFIIGEGNEDELIIKIREAERRLSREINYVLFTAKEFKRREGNKDPFVLNVLKEPTIMLVGDLSDLR</sequence>
<dbReference type="InterPro" id="IPR043519">
    <property type="entry name" value="NT_sf"/>
</dbReference>
<dbReference type="SUPFAM" id="SSF46785">
    <property type="entry name" value="Winged helix' DNA-binding domain"/>
    <property type="match status" value="1"/>
</dbReference>
<dbReference type="InterPro" id="IPR036390">
    <property type="entry name" value="WH_DNA-bd_sf"/>
</dbReference>
<accession>A0A7G9Z082</accession>
<dbReference type="InterPro" id="IPR002934">
    <property type="entry name" value="Polymerase_NTP_transf_dom"/>
</dbReference>
<name>A0A7G9Z082_9EURY</name>
<dbReference type="SMART" id="SM00418">
    <property type="entry name" value="HTH_ARSR"/>
    <property type="match status" value="1"/>
</dbReference>
<dbReference type="CDD" id="cd05403">
    <property type="entry name" value="NT_KNTase_like"/>
    <property type="match status" value="1"/>
</dbReference>
<protein>
    <recommendedName>
        <fullName evidence="1">HTH arsR-type domain-containing protein</fullName>
    </recommendedName>
</protein>
<dbReference type="PROSITE" id="PS50987">
    <property type="entry name" value="HTH_ARSR_2"/>
    <property type="match status" value="1"/>
</dbReference>
<dbReference type="CDD" id="cd00090">
    <property type="entry name" value="HTH_ARSR"/>
    <property type="match status" value="1"/>
</dbReference>
<organism evidence="2">
    <name type="scientific">Candidatus Methanophagaceae archaeon ANME-1 ERB6</name>
    <dbReference type="NCBI Taxonomy" id="2759912"/>
    <lineage>
        <taxon>Archaea</taxon>
        <taxon>Methanobacteriati</taxon>
        <taxon>Methanobacteriota</taxon>
        <taxon>Stenosarchaea group</taxon>
        <taxon>Methanomicrobia</taxon>
        <taxon>Candidatus Methanophagales</taxon>
        <taxon>Candidatus Methanophagaceae</taxon>
    </lineage>
</organism>
<proteinExistence type="predicted"/>
<dbReference type="Gene3D" id="1.10.10.10">
    <property type="entry name" value="Winged helix-like DNA-binding domain superfamily/Winged helix DNA-binding domain"/>
    <property type="match status" value="1"/>
</dbReference>
<dbReference type="InterPro" id="IPR036388">
    <property type="entry name" value="WH-like_DNA-bd_sf"/>
</dbReference>